<dbReference type="EMBL" id="VIVL01000015">
    <property type="protein sequence ID" value="TWD75867.1"/>
    <property type="molecule type" value="Genomic_DNA"/>
</dbReference>
<proteinExistence type="predicted"/>
<gene>
    <name evidence="1" type="ORF">FB547_11580</name>
</gene>
<sequence>MLAGEGAVAIWNDIAEAGRAEFYAWHLHEHMPERVGIPGFVRGRRYRAADAATQPEFFTLYETASFQVIQGSDYLSRLNEPTEWTRATTAHFQTTTRSLTRVVASHGVGSGGAMLTVRFDIADDTVRDAVPRLSSALEAAARLPRVSGAHLLGSDVGMSGQRTAESKDRKDLQAPARWVLLLEACDPGAFDAALALLQQATELRDAAVGRYLHEYTRLKTAWQAG</sequence>
<protein>
    <submittedName>
        <fullName evidence="1">Uncharacterized protein</fullName>
    </submittedName>
</protein>
<evidence type="ECO:0000313" key="1">
    <source>
        <dbReference type="EMBL" id="TWD75867.1"/>
    </source>
</evidence>
<name>A0A561BAJ6_9BURK</name>
<dbReference type="Proteomes" id="UP000319722">
    <property type="component" value="Unassembled WGS sequence"/>
</dbReference>
<dbReference type="RefSeq" id="WP_145747185.1">
    <property type="nucleotide sequence ID" value="NZ_VIVL01000015.1"/>
</dbReference>
<comment type="caution">
    <text evidence="1">The sequence shown here is derived from an EMBL/GenBank/DDBJ whole genome shotgun (WGS) entry which is preliminary data.</text>
</comment>
<evidence type="ECO:0000313" key="2">
    <source>
        <dbReference type="Proteomes" id="UP000319722"/>
    </source>
</evidence>
<accession>A0A561BAJ6</accession>
<dbReference type="AlphaFoldDB" id="A0A561BAJ6"/>
<reference evidence="1 2" key="1">
    <citation type="submission" date="2019-06" db="EMBL/GenBank/DDBJ databases">
        <title>Sorghum-associated microbial communities from plants grown in Nebraska, USA.</title>
        <authorList>
            <person name="Schachtman D."/>
        </authorList>
    </citation>
    <scope>NUCLEOTIDE SEQUENCE [LARGE SCALE GENOMIC DNA]</scope>
    <source>
        <strain evidence="1 2">T529</strain>
    </source>
</reference>
<dbReference type="OrthoDB" id="6537357at2"/>
<organism evidence="1 2">
    <name type="scientific">Variovorax beijingensis</name>
    <dbReference type="NCBI Taxonomy" id="2496117"/>
    <lineage>
        <taxon>Bacteria</taxon>
        <taxon>Pseudomonadati</taxon>
        <taxon>Pseudomonadota</taxon>
        <taxon>Betaproteobacteria</taxon>
        <taxon>Burkholderiales</taxon>
        <taxon>Comamonadaceae</taxon>
        <taxon>Variovorax</taxon>
    </lineage>
</organism>